<name>A0A7X2V790_9BACI</name>
<organism evidence="2 3">
    <name type="scientific">Metabacillus mangrovi</name>
    <dbReference type="NCBI Taxonomy" id="1491830"/>
    <lineage>
        <taxon>Bacteria</taxon>
        <taxon>Bacillati</taxon>
        <taxon>Bacillota</taxon>
        <taxon>Bacilli</taxon>
        <taxon>Bacillales</taxon>
        <taxon>Bacillaceae</taxon>
        <taxon>Metabacillus</taxon>
    </lineage>
</organism>
<keyword evidence="1" id="KW-0812">Transmembrane</keyword>
<keyword evidence="1" id="KW-0472">Membrane</keyword>
<dbReference type="OrthoDB" id="2439941at2"/>
<comment type="caution">
    <text evidence="2">The sequence shown here is derived from an EMBL/GenBank/DDBJ whole genome shotgun (WGS) entry which is preliminary data.</text>
</comment>
<feature type="transmembrane region" description="Helical" evidence="1">
    <location>
        <begin position="45"/>
        <end position="65"/>
    </location>
</feature>
<evidence type="ECO:0000313" key="2">
    <source>
        <dbReference type="EMBL" id="MTH55678.1"/>
    </source>
</evidence>
<dbReference type="Proteomes" id="UP000434639">
    <property type="component" value="Unassembled WGS sequence"/>
</dbReference>
<accession>A0A7X2V790</accession>
<proteinExistence type="predicted"/>
<evidence type="ECO:0000256" key="1">
    <source>
        <dbReference type="SAM" id="Phobius"/>
    </source>
</evidence>
<reference evidence="2 3" key="1">
    <citation type="journal article" date="2017" name="Int. J. Syst. Evol. Microbiol.">
        <title>Bacillus mangrovi sp. nov., isolated from a sediment sample from a mangrove forest.</title>
        <authorList>
            <person name="Gupta V."/>
            <person name="Singh P.K."/>
            <person name="Korpole S."/>
            <person name="Tanuku N.R.S."/>
            <person name="Pinnaka A.K."/>
        </authorList>
    </citation>
    <scope>NUCLEOTIDE SEQUENCE [LARGE SCALE GENOMIC DNA]</scope>
    <source>
        <strain evidence="2 3">KCTC 33872</strain>
    </source>
</reference>
<dbReference type="RefSeq" id="WP_155114176.1">
    <property type="nucleotide sequence ID" value="NZ_WMIB01000036.1"/>
</dbReference>
<dbReference type="EMBL" id="WMIB01000036">
    <property type="protein sequence ID" value="MTH55678.1"/>
    <property type="molecule type" value="Genomic_DNA"/>
</dbReference>
<feature type="transmembrane region" description="Helical" evidence="1">
    <location>
        <begin position="7"/>
        <end position="25"/>
    </location>
</feature>
<gene>
    <name evidence="2" type="ORF">GKZ89_19980</name>
</gene>
<dbReference type="AlphaFoldDB" id="A0A7X2V790"/>
<feature type="transmembrane region" description="Helical" evidence="1">
    <location>
        <begin position="104"/>
        <end position="130"/>
    </location>
</feature>
<protein>
    <submittedName>
        <fullName evidence="2">Uncharacterized protein</fullName>
    </submittedName>
</protein>
<sequence length="139" mass="15216">MAVKNVLNLYNLLLSMGAFYLGVLMLTEKGAFDVYPPEWIGKLPFTSWTGMALFGMALFGLGNAFASLRGFIKKDKVFLMTIMMGALFFVCTVGATMLTGEWYLPSGVFLIVSIMQILLGIAGFIIFHLLGRAAGQAKR</sequence>
<feature type="transmembrane region" description="Helical" evidence="1">
    <location>
        <begin position="77"/>
        <end position="98"/>
    </location>
</feature>
<keyword evidence="1" id="KW-1133">Transmembrane helix</keyword>
<evidence type="ECO:0000313" key="3">
    <source>
        <dbReference type="Proteomes" id="UP000434639"/>
    </source>
</evidence>
<keyword evidence="3" id="KW-1185">Reference proteome</keyword>